<dbReference type="AlphaFoldDB" id="A0A0M0KDK0"/>
<evidence type="ECO:0000256" key="8">
    <source>
        <dbReference type="ARBA" id="ARBA00022777"/>
    </source>
</evidence>
<dbReference type="GO" id="GO:0008982">
    <property type="term" value="F:protein-N(PI)-phosphohistidine-sugar phosphotransferase activity"/>
    <property type="evidence" value="ECO:0007669"/>
    <property type="project" value="InterPro"/>
</dbReference>
<organism evidence="15">
    <name type="scientific">Halalkalibacterium halodurans</name>
    <name type="common">Bacillus halodurans</name>
    <dbReference type="NCBI Taxonomy" id="86665"/>
    <lineage>
        <taxon>Bacteria</taxon>
        <taxon>Bacillati</taxon>
        <taxon>Bacillota</taxon>
        <taxon>Bacilli</taxon>
        <taxon>Bacillales</taxon>
        <taxon>Bacillaceae</taxon>
        <taxon>Halalkalibacterium (ex Joshi et al. 2022)</taxon>
    </lineage>
</organism>
<sequence length="455" mass="49050">MLTFLQRIGKSLMLPIAVLPAAAILLRLGQEDLFNQAFIAAAGAAVFDHLPLIFAIGVAIGFSKDSNGTAGLAGAIGYLVLVNGTQAIDPNVDMAILGGIISGIVAGLLYNRFHDVKLPQWLGFFGGRRFVPIITATVMVIFAGLFGYVWPPIQDGINQIGQWIIGGGALGVGIFGFLNRLLIPVGLHHVLNSLVWFVFGEYEGATGDLHRFFAGDPTAGSFMAGFFPIMMFGLPAAALAVIAAAKPERRKEVTGMLIGIAVTAFVTGVTEPLEFSFMFLAPILYVAHALLTASSMAIAHLLEIRHGFGFSGGAIDFVLNWRLATKPALLIVMGLIYAFIYFVLFYVVIKKFDLKTPGREDESEETGAPSDGQADKYDVMASHFITDLGGQENLKTIDHCTTRLRLTVHDMGKVNEELLKKHGARGVIKVNETNVQVIIGTDVEFVADRMKNKHG</sequence>
<dbReference type="Gene3D" id="3.30.1360.60">
    <property type="entry name" value="Glucose permease domain IIB"/>
    <property type="match status" value="1"/>
</dbReference>
<dbReference type="SUPFAM" id="SSF55604">
    <property type="entry name" value="Glucose permease domain IIB"/>
    <property type="match status" value="1"/>
</dbReference>
<dbReference type="GO" id="GO:0090563">
    <property type="term" value="F:protein-phosphocysteine-sugar phosphotransferase activity"/>
    <property type="evidence" value="ECO:0007669"/>
    <property type="project" value="TreeGrafter"/>
</dbReference>
<feature type="domain" description="PTS EIIC type-1" evidence="14">
    <location>
        <begin position="1"/>
        <end position="361"/>
    </location>
</feature>
<dbReference type="GO" id="GO:0015572">
    <property type="term" value="F:N-acetylglucosamine transmembrane transporter activity"/>
    <property type="evidence" value="ECO:0007669"/>
    <property type="project" value="InterPro"/>
</dbReference>
<feature type="transmembrane region" description="Helical" evidence="12">
    <location>
        <begin position="329"/>
        <end position="349"/>
    </location>
</feature>
<dbReference type="GO" id="GO:0009401">
    <property type="term" value="P:phosphoenolpyruvate-dependent sugar phosphotransferase system"/>
    <property type="evidence" value="ECO:0007669"/>
    <property type="project" value="UniProtKB-KW"/>
</dbReference>
<feature type="transmembrane region" description="Helical" evidence="12">
    <location>
        <begin position="36"/>
        <end position="62"/>
    </location>
</feature>
<keyword evidence="10 12" id="KW-0472">Membrane</keyword>
<dbReference type="PROSITE" id="PS51103">
    <property type="entry name" value="PTS_EIIC_TYPE_1"/>
    <property type="match status" value="1"/>
</dbReference>
<dbReference type="FunFam" id="3.30.1360.60:FF:000001">
    <property type="entry name" value="PTS system glucose-specific IIBC component PtsG"/>
    <property type="match status" value="1"/>
</dbReference>
<evidence type="ECO:0000256" key="2">
    <source>
        <dbReference type="ARBA" id="ARBA00022448"/>
    </source>
</evidence>
<evidence type="ECO:0000256" key="7">
    <source>
        <dbReference type="ARBA" id="ARBA00022692"/>
    </source>
</evidence>
<dbReference type="NCBIfam" id="TIGR00826">
    <property type="entry name" value="EIIB_glc"/>
    <property type="match status" value="1"/>
</dbReference>
<dbReference type="InterPro" id="IPR036878">
    <property type="entry name" value="Glu_permease_IIB"/>
</dbReference>
<dbReference type="InterPro" id="IPR010974">
    <property type="entry name" value="PTS_IIBC_nag"/>
</dbReference>
<evidence type="ECO:0000256" key="1">
    <source>
        <dbReference type="ARBA" id="ARBA00004651"/>
    </source>
</evidence>
<dbReference type="InterPro" id="IPR018113">
    <property type="entry name" value="PTrfase_EIIB_Cys"/>
</dbReference>
<feature type="transmembrane region" description="Helical" evidence="12">
    <location>
        <begin position="160"/>
        <end position="178"/>
    </location>
</feature>
<dbReference type="Pfam" id="PF02378">
    <property type="entry name" value="PTS_EIIC"/>
    <property type="match status" value="1"/>
</dbReference>
<name>A0A0M0KDK0_ALKHA</name>
<protein>
    <submittedName>
        <fullName evidence="15">PTS sugar transporter</fullName>
    </submittedName>
</protein>
<dbReference type="Pfam" id="PF00367">
    <property type="entry name" value="PTS_EIIB"/>
    <property type="match status" value="1"/>
</dbReference>
<dbReference type="GO" id="GO:0019866">
    <property type="term" value="C:organelle inner membrane"/>
    <property type="evidence" value="ECO:0007669"/>
    <property type="project" value="InterPro"/>
</dbReference>
<accession>A0A0M0KDK0</accession>
<dbReference type="InterPro" id="IPR050429">
    <property type="entry name" value="PTS_Glucose_EIICBA"/>
</dbReference>
<feature type="transmembrane region" description="Helical" evidence="12">
    <location>
        <begin position="222"/>
        <end position="245"/>
    </location>
</feature>
<evidence type="ECO:0000259" key="13">
    <source>
        <dbReference type="PROSITE" id="PS51098"/>
    </source>
</evidence>
<feature type="domain" description="PTS EIIB type-1" evidence="13">
    <location>
        <begin position="378"/>
        <end position="455"/>
    </location>
</feature>
<evidence type="ECO:0000256" key="11">
    <source>
        <dbReference type="PROSITE-ProRule" id="PRU00421"/>
    </source>
</evidence>
<feature type="transmembrane region" description="Helical" evidence="12">
    <location>
        <begin position="252"/>
        <end position="269"/>
    </location>
</feature>
<dbReference type="GO" id="GO:0005886">
    <property type="term" value="C:plasma membrane"/>
    <property type="evidence" value="ECO:0007669"/>
    <property type="project" value="UniProtKB-SubCell"/>
</dbReference>
<proteinExistence type="predicted"/>
<dbReference type="PROSITE" id="PS51098">
    <property type="entry name" value="PTS_EIIB_TYPE_1"/>
    <property type="match status" value="1"/>
</dbReference>
<dbReference type="PANTHER" id="PTHR30009:SF4">
    <property type="entry name" value="PTS SYSTEM N-ACETYLGLUCOSAMINE-SPECIFIC EIICBA COMPONENT"/>
    <property type="match status" value="1"/>
</dbReference>
<gene>
    <name evidence="15" type="ORF">AMD02_16205</name>
</gene>
<dbReference type="CDD" id="cd00212">
    <property type="entry name" value="PTS_IIB_glc"/>
    <property type="match status" value="1"/>
</dbReference>
<evidence type="ECO:0000259" key="14">
    <source>
        <dbReference type="PROSITE" id="PS51103"/>
    </source>
</evidence>
<feature type="transmembrane region" description="Helical" evidence="12">
    <location>
        <begin position="185"/>
        <end position="202"/>
    </location>
</feature>
<dbReference type="GO" id="GO:0016301">
    <property type="term" value="F:kinase activity"/>
    <property type="evidence" value="ECO:0007669"/>
    <property type="project" value="UniProtKB-KW"/>
</dbReference>
<dbReference type="GeneID" id="87595975"/>
<feature type="transmembrane region" description="Helical" evidence="12">
    <location>
        <begin position="12"/>
        <end position="30"/>
    </location>
</feature>
<feature type="transmembrane region" description="Helical" evidence="12">
    <location>
        <begin position="130"/>
        <end position="148"/>
    </location>
</feature>
<evidence type="ECO:0000256" key="5">
    <source>
        <dbReference type="ARBA" id="ARBA00022679"/>
    </source>
</evidence>
<evidence type="ECO:0000256" key="10">
    <source>
        <dbReference type="ARBA" id="ARBA00023136"/>
    </source>
</evidence>
<feature type="active site" description="Phosphocysteine intermediate; for EIIB activity" evidence="11">
    <location>
        <position position="400"/>
    </location>
</feature>
<keyword evidence="2" id="KW-0813">Transport</keyword>
<keyword evidence="6" id="KW-0598">Phosphotransferase system</keyword>
<evidence type="ECO:0000256" key="6">
    <source>
        <dbReference type="ARBA" id="ARBA00022683"/>
    </source>
</evidence>
<keyword evidence="5" id="KW-0808">Transferase</keyword>
<evidence type="ECO:0000256" key="9">
    <source>
        <dbReference type="ARBA" id="ARBA00022989"/>
    </source>
</evidence>
<dbReference type="EMBL" id="LILD01000003">
    <property type="protein sequence ID" value="KOO36926.1"/>
    <property type="molecule type" value="Genomic_DNA"/>
</dbReference>
<dbReference type="InterPro" id="IPR003352">
    <property type="entry name" value="PTS_EIIC"/>
</dbReference>
<dbReference type="RefSeq" id="WP_053432149.1">
    <property type="nucleotide sequence ID" value="NZ_CP040441.1"/>
</dbReference>
<dbReference type="InterPro" id="IPR001996">
    <property type="entry name" value="PTS_IIB_1"/>
</dbReference>
<dbReference type="InterPro" id="IPR013013">
    <property type="entry name" value="PTS_EIIC_1"/>
</dbReference>
<keyword evidence="9 12" id="KW-1133">Transmembrane helix</keyword>
<dbReference type="GO" id="GO:0015764">
    <property type="term" value="P:N-acetylglucosamine transport"/>
    <property type="evidence" value="ECO:0007669"/>
    <property type="project" value="TreeGrafter"/>
</dbReference>
<dbReference type="PATRIC" id="fig|136160.3.peg.4192"/>
<evidence type="ECO:0000256" key="12">
    <source>
        <dbReference type="SAM" id="Phobius"/>
    </source>
</evidence>
<comment type="caution">
    <text evidence="15">The sequence shown here is derived from an EMBL/GenBank/DDBJ whole genome shotgun (WGS) entry which is preliminary data.</text>
</comment>
<comment type="subcellular location">
    <subcellularLocation>
        <location evidence="1">Cell membrane</location>
        <topology evidence="1">Multi-pass membrane protein</topology>
    </subcellularLocation>
</comment>
<keyword evidence="3" id="KW-1003">Cell membrane</keyword>
<evidence type="ECO:0000256" key="4">
    <source>
        <dbReference type="ARBA" id="ARBA00022597"/>
    </source>
</evidence>
<keyword evidence="7 12" id="KW-0812">Transmembrane</keyword>
<keyword evidence="4 15" id="KW-0762">Sugar transport</keyword>
<feature type="transmembrane region" description="Helical" evidence="12">
    <location>
        <begin position="69"/>
        <end position="88"/>
    </location>
</feature>
<keyword evidence="8" id="KW-0418">Kinase</keyword>
<evidence type="ECO:0000256" key="3">
    <source>
        <dbReference type="ARBA" id="ARBA00022475"/>
    </source>
</evidence>
<dbReference type="PANTHER" id="PTHR30009">
    <property type="entry name" value="CYTOCHROME C-TYPE SYNTHESIS PROTEIN AND PTS TRANSMEMBRANE COMPONENT"/>
    <property type="match status" value="1"/>
</dbReference>
<dbReference type="NCBIfam" id="TIGR01998">
    <property type="entry name" value="PTS-II-BC-nag"/>
    <property type="match status" value="1"/>
</dbReference>
<evidence type="ECO:0000313" key="15">
    <source>
        <dbReference type="EMBL" id="KOO36926.1"/>
    </source>
</evidence>
<reference evidence="15" key="1">
    <citation type="submission" date="2015-08" db="EMBL/GenBank/DDBJ databases">
        <title>Complete DNA Sequence of Pseudomonas syringae pv. actinidiae, the Causal Agent of Kiwifruit Canker Disease.</title>
        <authorList>
            <person name="Rikkerink E.H.A."/>
            <person name="Fineran P.C."/>
        </authorList>
    </citation>
    <scope>NUCLEOTIDE SEQUENCE</scope>
    <source>
        <strain evidence="15">DSM 13666</strain>
    </source>
</reference>
<dbReference type="PROSITE" id="PS01035">
    <property type="entry name" value="PTS_EIIB_TYPE_1_CYS"/>
    <property type="match status" value="1"/>
</dbReference>
<feature type="transmembrane region" description="Helical" evidence="12">
    <location>
        <begin position="94"/>
        <end position="110"/>
    </location>
</feature>